<reference evidence="2" key="1">
    <citation type="journal article" date="2012" name="Science">
        <title>The Paleozoic origin of enzymatic lignin decomposition reconstructed from 31 fungal genomes.</title>
        <authorList>
            <person name="Floudas D."/>
            <person name="Binder M."/>
            <person name="Riley R."/>
            <person name="Barry K."/>
            <person name="Blanchette R.A."/>
            <person name="Henrissat B."/>
            <person name="Martinez A.T."/>
            <person name="Otillar R."/>
            <person name="Spatafora J.W."/>
            <person name="Yadav J.S."/>
            <person name="Aerts A."/>
            <person name="Benoit I."/>
            <person name="Boyd A."/>
            <person name="Carlson A."/>
            <person name="Copeland A."/>
            <person name="Coutinho P.M."/>
            <person name="de Vries R.P."/>
            <person name="Ferreira P."/>
            <person name="Findley K."/>
            <person name="Foster B."/>
            <person name="Gaskell J."/>
            <person name="Glotzer D."/>
            <person name="Gorecki P."/>
            <person name="Heitman J."/>
            <person name="Hesse C."/>
            <person name="Hori C."/>
            <person name="Igarashi K."/>
            <person name="Jurgens J.A."/>
            <person name="Kallen N."/>
            <person name="Kersten P."/>
            <person name="Kohler A."/>
            <person name="Kuees U."/>
            <person name="Kumar T.K.A."/>
            <person name="Kuo A."/>
            <person name="LaButti K."/>
            <person name="Larrondo L.F."/>
            <person name="Lindquist E."/>
            <person name="Ling A."/>
            <person name="Lombard V."/>
            <person name="Lucas S."/>
            <person name="Lundell T."/>
            <person name="Martin R."/>
            <person name="McLaughlin D.J."/>
            <person name="Morgenstern I."/>
            <person name="Morin E."/>
            <person name="Murat C."/>
            <person name="Nagy L.G."/>
            <person name="Nolan M."/>
            <person name="Ohm R.A."/>
            <person name="Patyshakuliyeva A."/>
            <person name="Rokas A."/>
            <person name="Ruiz-Duenas F.J."/>
            <person name="Sabat G."/>
            <person name="Salamov A."/>
            <person name="Samejima M."/>
            <person name="Schmutz J."/>
            <person name="Slot J.C."/>
            <person name="St John F."/>
            <person name="Stenlid J."/>
            <person name="Sun H."/>
            <person name="Sun S."/>
            <person name="Syed K."/>
            <person name="Tsang A."/>
            <person name="Wiebenga A."/>
            <person name="Young D."/>
            <person name="Pisabarro A."/>
            <person name="Eastwood D.C."/>
            <person name="Martin F."/>
            <person name="Cullen D."/>
            <person name="Grigoriev I.V."/>
            <person name="Hibbett D.S."/>
        </authorList>
    </citation>
    <scope>NUCLEOTIDE SEQUENCE [LARGE SCALE GENOMIC DNA]</scope>
    <source>
        <strain evidence="2">TFB10046</strain>
    </source>
</reference>
<dbReference type="InParanoid" id="J0WT36"/>
<organism evidence="1 2">
    <name type="scientific">Auricularia subglabra (strain TFB-10046 / SS5)</name>
    <name type="common">White-rot fungus</name>
    <name type="synonym">Auricularia delicata (strain TFB10046)</name>
    <dbReference type="NCBI Taxonomy" id="717982"/>
    <lineage>
        <taxon>Eukaryota</taxon>
        <taxon>Fungi</taxon>
        <taxon>Dikarya</taxon>
        <taxon>Basidiomycota</taxon>
        <taxon>Agaricomycotina</taxon>
        <taxon>Agaricomycetes</taxon>
        <taxon>Auriculariales</taxon>
        <taxon>Auriculariaceae</taxon>
        <taxon>Auricularia</taxon>
    </lineage>
</organism>
<dbReference type="AlphaFoldDB" id="J0WT36"/>
<dbReference type="SUPFAM" id="SSF52047">
    <property type="entry name" value="RNI-like"/>
    <property type="match status" value="1"/>
</dbReference>
<dbReference type="EMBL" id="JH687861">
    <property type="protein sequence ID" value="EJD36452.1"/>
    <property type="molecule type" value="Genomic_DNA"/>
</dbReference>
<protein>
    <submittedName>
        <fullName evidence="1">Uncharacterized protein</fullName>
    </submittedName>
</protein>
<gene>
    <name evidence="1" type="ORF">AURDEDRAFT_174503</name>
</gene>
<dbReference type="InterPro" id="IPR032675">
    <property type="entry name" value="LRR_dom_sf"/>
</dbReference>
<evidence type="ECO:0000313" key="2">
    <source>
        <dbReference type="Proteomes" id="UP000006514"/>
    </source>
</evidence>
<accession>J0WT36</accession>
<name>J0WT36_AURST</name>
<evidence type="ECO:0000313" key="1">
    <source>
        <dbReference type="EMBL" id="EJD36452.1"/>
    </source>
</evidence>
<proteinExistence type="predicted"/>
<dbReference type="KEGG" id="adl:AURDEDRAFT_174503"/>
<dbReference type="Gene3D" id="3.80.10.10">
    <property type="entry name" value="Ribonuclease Inhibitor"/>
    <property type="match status" value="1"/>
</dbReference>
<keyword evidence="2" id="KW-1185">Reference proteome</keyword>
<sequence length="495" mass="55281">MSHHPISRIHNDALRLIFAAAHDCHFAHTQKTALELPLTLAHVCRRWRNVALAQPELWTRFFWKPGDNVEAALEFLKNSRAASLVVDLRLGGFEPEQLTDEMHADGRVVFDAVCAHFSHTVFLKLFFCEHTHDEGILAPLFSPDTPCAMPRLRQLRIDTTGVKRSDFPRLNIACPPLISVSLHSVRPRRWDDVLGETTTLLHLDGQDLHLGDLRQALALAPHLRSLQLFFCDLLPDHPAALLIESQQAYGAHLDELTVFSLSLPGLRLLQSLRIPTARISMIVVDTHWTNAPFDAAFAFLRPEELVDITGIFVTESELSISTSSGGRRMYSGGGVSVHAMRDLFANTPACTTIVQITAELSVWPGFVELMADGDEHVVLPRLELLRLFLSQDQFEDDPAADDALRTLVVAPALARFEVSLHGRSPPGAPLVRRFVRATMGLRSGALKEDAFSIVDHHHRFEGDCGSYLDRFSEHWRAEMSPGRLLEQFGLPSPSE</sequence>
<dbReference type="Proteomes" id="UP000006514">
    <property type="component" value="Unassembled WGS sequence"/>
</dbReference>
<dbReference type="OrthoDB" id="2269034at2759"/>